<evidence type="ECO:0000313" key="3">
    <source>
        <dbReference type="EMBL" id="SUZ52308.1"/>
    </source>
</evidence>
<dbReference type="EMBL" id="UINC01000266">
    <property type="protein sequence ID" value="SUZ52308.1"/>
    <property type="molecule type" value="Genomic_DNA"/>
</dbReference>
<dbReference type="SUPFAM" id="SSF55729">
    <property type="entry name" value="Acyl-CoA N-acyltransferases (Nat)"/>
    <property type="match status" value="1"/>
</dbReference>
<feature type="domain" description="N-acetyltransferase" evidence="2">
    <location>
        <begin position="17"/>
        <end position="176"/>
    </location>
</feature>
<dbReference type="InterPro" id="IPR000182">
    <property type="entry name" value="GNAT_dom"/>
</dbReference>
<sequence>MAVQGGTSEGGLQGARIILRDKRADDAENDYRWRSDPELARLDAAIPLTMSFERYLKLFEDQMKYPTPGSHHYSIETLSGLFIGNCMYYDLDTVNREAELGIVIGDRDYWSDGYGYDAVTTLLDHMFTTRNLKRVYLHTLEWNGRAQKSFSRSGFNAVKAVRRMAHDFILMDVLRDNWFETRQDRLAARFKDSGDAESQSSPSSRATAD</sequence>
<dbReference type="PROSITE" id="PS51186">
    <property type="entry name" value="GNAT"/>
    <property type="match status" value="1"/>
</dbReference>
<evidence type="ECO:0000259" key="2">
    <source>
        <dbReference type="PROSITE" id="PS51186"/>
    </source>
</evidence>
<dbReference type="Pfam" id="PF13302">
    <property type="entry name" value="Acetyltransf_3"/>
    <property type="match status" value="1"/>
</dbReference>
<dbReference type="Gene3D" id="3.40.630.30">
    <property type="match status" value="1"/>
</dbReference>
<dbReference type="PANTHER" id="PTHR43415">
    <property type="entry name" value="SPERMIDINE N(1)-ACETYLTRANSFERASE"/>
    <property type="match status" value="1"/>
</dbReference>
<feature type="region of interest" description="Disordered" evidence="1">
    <location>
        <begin position="190"/>
        <end position="209"/>
    </location>
</feature>
<accession>A0A381NER7</accession>
<organism evidence="3">
    <name type="scientific">marine metagenome</name>
    <dbReference type="NCBI Taxonomy" id="408172"/>
    <lineage>
        <taxon>unclassified sequences</taxon>
        <taxon>metagenomes</taxon>
        <taxon>ecological metagenomes</taxon>
    </lineage>
</organism>
<gene>
    <name evidence="3" type="ORF">METZ01_LOCUS5162</name>
</gene>
<reference evidence="3" key="1">
    <citation type="submission" date="2018-05" db="EMBL/GenBank/DDBJ databases">
        <authorList>
            <person name="Lanie J.A."/>
            <person name="Ng W.-L."/>
            <person name="Kazmierczak K.M."/>
            <person name="Andrzejewski T.M."/>
            <person name="Davidsen T.M."/>
            <person name="Wayne K.J."/>
            <person name="Tettelin H."/>
            <person name="Glass J.I."/>
            <person name="Rusch D."/>
            <person name="Podicherti R."/>
            <person name="Tsui H.-C.T."/>
            <person name="Winkler M.E."/>
        </authorList>
    </citation>
    <scope>NUCLEOTIDE SEQUENCE</scope>
</reference>
<proteinExistence type="predicted"/>
<dbReference type="InterPro" id="IPR016181">
    <property type="entry name" value="Acyl_CoA_acyltransferase"/>
</dbReference>
<dbReference type="GO" id="GO:0016747">
    <property type="term" value="F:acyltransferase activity, transferring groups other than amino-acyl groups"/>
    <property type="evidence" value="ECO:0007669"/>
    <property type="project" value="InterPro"/>
</dbReference>
<protein>
    <recommendedName>
        <fullName evidence="2">N-acetyltransferase domain-containing protein</fullName>
    </recommendedName>
</protein>
<name>A0A381NER7_9ZZZZ</name>
<evidence type="ECO:0000256" key="1">
    <source>
        <dbReference type="SAM" id="MobiDB-lite"/>
    </source>
</evidence>
<dbReference type="PANTHER" id="PTHR43415:SF3">
    <property type="entry name" value="GNAT-FAMILY ACETYLTRANSFERASE"/>
    <property type="match status" value="1"/>
</dbReference>
<dbReference type="AlphaFoldDB" id="A0A381NER7"/>
<feature type="compositionally biased region" description="Polar residues" evidence="1">
    <location>
        <begin position="196"/>
        <end position="209"/>
    </location>
</feature>